<sequence>MNPIRHDLISFVHMWNSHTIRRQPGRPHVKEGQPTVLYHDLDSTEARNFAEEIPPDRLQTGLELFRVRALGSVQQLTVQDFCITLQKVILGLDRVIPDLD</sequence>
<name>A0A9P9CZ64_9HYPO</name>
<gene>
    <name evidence="1" type="ORF">EDB81DRAFT_769132</name>
    <name evidence="2" type="ORF">EDB81DRAFT_769135</name>
</gene>
<protein>
    <submittedName>
        <fullName evidence="2">Uncharacterized protein</fullName>
    </submittedName>
</protein>
<evidence type="ECO:0000313" key="3">
    <source>
        <dbReference type="Proteomes" id="UP000738349"/>
    </source>
</evidence>
<dbReference type="EMBL" id="JAGMUV010000051">
    <property type="protein sequence ID" value="KAH7109511.1"/>
    <property type="molecule type" value="Genomic_DNA"/>
</dbReference>
<organism evidence="2 3">
    <name type="scientific">Dactylonectria macrodidyma</name>
    <dbReference type="NCBI Taxonomy" id="307937"/>
    <lineage>
        <taxon>Eukaryota</taxon>
        <taxon>Fungi</taxon>
        <taxon>Dikarya</taxon>
        <taxon>Ascomycota</taxon>
        <taxon>Pezizomycotina</taxon>
        <taxon>Sordariomycetes</taxon>
        <taxon>Hypocreomycetidae</taxon>
        <taxon>Hypocreales</taxon>
        <taxon>Nectriaceae</taxon>
        <taxon>Dactylonectria</taxon>
    </lineage>
</organism>
<reference evidence="2" key="1">
    <citation type="journal article" date="2021" name="Nat. Commun.">
        <title>Genetic determinants of endophytism in the Arabidopsis root mycobiome.</title>
        <authorList>
            <person name="Mesny F."/>
            <person name="Miyauchi S."/>
            <person name="Thiergart T."/>
            <person name="Pickel B."/>
            <person name="Atanasova L."/>
            <person name="Karlsson M."/>
            <person name="Huettel B."/>
            <person name="Barry K.W."/>
            <person name="Haridas S."/>
            <person name="Chen C."/>
            <person name="Bauer D."/>
            <person name="Andreopoulos W."/>
            <person name="Pangilinan J."/>
            <person name="LaButti K."/>
            <person name="Riley R."/>
            <person name="Lipzen A."/>
            <person name="Clum A."/>
            <person name="Drula E."/>
            <person name="Henrissat B."/>
            <person name="Kohler A."/>
            <person name="Grigoriev I.V."/>
            <person name="Martin F.M."/>
            <person name="Hacquard S."/>
        </authorList>
    </citation>
    <scope>NUCLEOTIDE SEQUENCE</scope>
    <source>
        <strain evidence="2">MPI-CAGE-AT-0147</strain>
    </source>
</reference>
<dbReference type="EMBL" id="JAGMUV010000051">
    <property type="protein sequence ID" value="KAH7109506.1"/>
    <property type="molecule type" value="Genomic_DNA"/>
</dbReference>
<accession>A0A9P9CZ64</accession>
<dbReference type="AlphaFoldDB" id="A0A9P9CZ64"/>
<comment type="caution">
    <text evidence="2">The sequence shown here is derived from an EMBL/GenBank/DDBJ whole genome shotgun (WGS) entry which is preliminary data.</text>
</comment>
<proteinExistence type="predicted"/>
<evidence type="ECO:0000313" key="1">
    <source>
        <dbReference type="EMBL" id="KAH7109506.1"/>
    </source>
</evidence>
<evidence type="ECO:0000313" key="2">
    <source>
        <dbReference type="EMBL" id="KAH7109511.1"/>
    </source>
</evidence>
<dbReference type="Proteomes" id="UP000738349">
    <property type="component" value="Unassembled WGS sequence"/>
</dbReference>
<keyword evidence="3" id="KW-1185">Reference proteome</keyword>